<evidence type="ECO:0000256" key="2">
    <source>
        <dbReference type="ARBA" id="ARBA00001946"/>
    </source>
</evidence>
<dbReference type="UniPathway" id="UPA00138"/>
<evidence type="ECO:0000256" key="17">
    <source>
        <dbReference type="ARBA" id="ARBA00023277"/>
    </source>
</evidence>
<comment type="subcellular location">
    <subcellularLocation>
        <location evidence="5">Cell junction</location>
    </subcellularLocation>
    <subcellularLocation>
        <location evidence="4">Cytoplasm</location>
        <location evidence="4">Myofibril</location>
        <location evidence="4">Sarcomere</location>
        <location evidence="4">Z line</location>
    </subcellularLocation>
    <subcellularLocation>
        <location evidence="3">Nucleus</location>
    </subcellularLocation>
</comment>
<evidence type="ECO:0000256" key="24">
    <source>
        <dbReference type="RuleBase" id="RU000508"/>
    </source>
</evidence>
<dbReference type="HAMAP" id="MF_01855">
    <property type="entry name" value="FBPase_class1"/>
    <property type="match status" value="1"/>
</dbReference>
<dbReference type="PROSITE" id="PS00124">
    <property type="entry name" value="FBPASE"/>
    <property type="match status" value="1"/>
</dbReference>
<keyword evidence="12 24" id="KW-0378">Hydrolase</keyword>
<feature type="domain" description="Fructose-1-6-bisphosphatase class 1 C-terminal" evidence="26">
    <location>
        <begin position="212"/>
        <end position="339"/>
    </location>
</feature>
<dbReference type="GO" id="GO:0070161">
    <property type="term" value="C:anchoring junction"/>
    <property type="evidence" value="ECO:0007669"/>
    <property type="project" value="UniProtKB-SubCell"/>
</dbReference>
<evidence type="ECO:0000259" key="26">
    <source>
        <dbReference type="Pfam" id="PF18913"/>
    </source>
</evidence>
<evidence type="ECO:0000256" key="16">
    <source>
        <dbReference type="ARBA" id="ARBA00023242"/>
    </source>
</evidence>
<evidence type="ECO:0000256" key="8">
    <source>
        <dbReference type="ARBA" id="ARBA00013093"/>
    </source>
</evidence>
<dbReference type="InterPro" id="IPR020548">
    <property type="entry name" value="Fructose_bisphosphatase_AS"/>
</dbReference>
<evidence type="ECO:0000256" key="5">
    <source>
        <dbReference type="ARBA" id="ARBA00004282"/>
    </source>
</evidence>
<evidence type="ECO:0000256" key="10">
    <source>
        <dbReference type="ARBA" id="ARBA00022553"/>
    </source>
</evidence>
<keyword evidence="15" id="KW-0965">Cell junction</keyword>
<protein>
    <recommendedName>
        <fullName evidence="21">Fructose-1,6-bisphosphatase isozyme 2</fullName>
        <ecNumber evidence="8">3.1.3.11</ecNumber>
    </recommendedName>
    <alternativeName>
        <fullName evidence="18">D-fructose-1,6-bisphosphate 1-phosphohydrolase</fullName>
    </alternativeName>
    <alternativeName>
        <fullName evidence="22">D-fructose-1,6-bisphosphate 1-phosphohydrolase 2</fullName>
    </alternativeName>
    <alternativeName>
        <fullName evidence="23">Muscle FBPase</fullName>
    </alternativeName>
</protein>
<dbReference type="FunFam" id="3.40.190.80:FF:000001">
    <property type="entry name" value="Fructose-1,6-bisphosphatase class 1"/>
    <property type="match status" value="1"/>
</dbReference>
<dbReference type="PIRSF" id="PIRSF500210">
    <property type="entry name" value="FBPtase"/>
    <property type="match status" value="1"/>
</dbReference>
<keyword evidence="11" id="KW-0479">Metal-binding</keyword>
<dbReference type="Proteomes" id="UP000507470">
    <property type="component" value="Unassembled WGS sequence"/>
</dbReference>
<dbReference type="GO" id="GO:0042132">
    <property type="term" value="F:fructose 1,6-bisphosphate 1-phosphatase activity"/>
    <property type="evidence" value="ECO:0007669"/>
    <property type="project" value="UniProtKB-EC"/>
</dbReference>
<dbReference type="Gene3D" id="3.30.540.10">
    <property type="entry name" value="Fructose-1,6-Bisphosphatase, subunit A, domain 1"/>
    <property type="match status" value="1"/>
</dbReference>
<comment type="function">
    <text evidence="19">Catalyzes the hydrolysis of fructose 1,6-bisphosphate to fructose 6-phosphate in the presence of divalent cations and probably participates in glycogen synthesis from carbohydrate precursors, such as lactate.</text>
</comment>
<feature type="domain" description="Fructose-1-6-bisphosphatase class I N-terminal" evidence="25">
    <location>
        <begin position="15"/>
        <end position="206"/>
    </location>
</feature>
<comment type="cofactor">
    <cofactor evidence="2">
        <name>Mg(2+)</name>
        <dbReference type="ChEBI" id="CHEBI:18420"/>
    </cofactor>
</comment>
<keyword evidence="10" id="KW-0597">Phosphoprotein</keyword>
<dbReference type="GO" id="GO:0006000">
    <property type="term" value="P:fructose metabolic process"/>
    <property type="evidence" value="ECO:0007669"/>
    <property type="project" value="TreeGrafter"/>
</dbReference>
<dbReference type="AlphaFoldDB" id="A0A6J8EK85"/>
<keyword evidence="28" id="KW-1185">Reference proteome</keyword>
<comment type="similarity">
    <text evidence="7 24">Belongs to the FBPase class 1 family.</text>
</comment>
<evidence type="ECO:0000256" key="9">
    <source>
        <dbReference type="ARBA" id="ARBA00022490"/>
    </source>
</evidence>
<accession>A0A6J8EK85</accession>
<keyword evidence="9" id="KW-0963">Cytoplasm</keyword>
<dbReference type="PRINTS" id="PR00115">
    <property type="entry name" value="F16BPHPHTASE"/>
</dbReference>
<evidence type="ECO:0000256" key="23">
    <source>
        <dbReference type="ARBA" id="ARBA00043165"/>
    </source>
</evidence>
<name>A0A6J8EK85_MYTCO</name>
<dbReference type="Gene3D" id="3.40.190.80">
    <property type="match status" value="1"/>
</dbReference>
<comment type="subunit">
    <text evidence="20">Homotetramer. Interacts with ALDOA; the interaction blocks inhibition by physiological concentrations of AMP and reduces inhibition by Ca(2+). Interacts with alpha-actinin and F-actin.</text>
</comment>
<evidence type="ECO:0000256" key="21">
    <source>
        <dbReference type="ARBA" id="ARBA00040321"/>
    </source>
</evidence>
<keyword evidence="17 24" id="KW-0119">Carbohydrate metabolism</keyword>
<evidence type="ECO:0000256" key="18">
    <source>
        <dbReference type="ARBA" id="ARBA00032973"/>
    </source>
</evidence>
<dbReference type="PIRSF" id="PIRSF000904">
    <property type="entry name" value="FBPtase_SBPase"/>
    <property type="match status" value="1"/>
</dbReference>
<dbReference type="Pfam" id="PF00316">
    <property type="entry name" value="FBPase"/>
    <property type="match status" value="1"/>
</dbReference>
<proteinExistence type="inferred from homology"/>
<dbReference type="EMBL" id="CACVKT020009086">
    <property type="protein sequence ID" value="CAC5420333.1"/>
    <property type="molecule type" value="Genomic_DNA"/>
</dbReference>
<dbReference type="InterPro" id="IPR028343">
    <property type="entry name" value="FBPtase"/>
</dbReference>
<evidence type="ECO:0000256" key="12">
    <source>
        <dbReference type="ARBA" id="ARBA00022801"/>
    </source>
</evidence>
<evidence type="ECO:0000256" key="22">
    <source>
        <dbReference type="ARBA" id="ARBA00042757"/>
    </source>
</evidence>
<dbReference type="SUPFAM" id="SSF56655">
    <property type="entry name" value="Carbohydrate phosphatase"/>
    <property type="match status" value="1"/>
</dbReference>
<reference evidence="27 28" key="1">
    <citation type="submission" date="2020-06" db="EMBL/GenBank/DDBJ databases">
        <authorList>
            <person name="Li R."/>
            <person name="Bekaert M."/>
        </authorList>
    </citation>
    <scope>NUCLEOTIDE SEQUENCE [LARGE SCALE GENOMIC DNA]</scope>
    <source>
        <strain evidence="28">wild</strain>
    </source>
</reference>
<gene>
    <name evidence="27" type="ORF">MCOR_52557</name>
</gene>
<evidence type="ECO:0000256" key="19">
    <source>
        <dbReference type="ARBA" id="ARBA00037516"/>
    </source>
</evidence>
<evidence type="ECO:0000259" key="25">
    <source>
        <dbReference type="Pfam" id="PF00316"/>
    </source>
</evidence>
<dbReference type="GO" id="GO:0005986">
    <property type="term" value="P:sucrose biosynthetic process"/>
    <property type="evidence" value="ECO:0007669"/>
    <property type="project" value="TreeGrafter"/>
</dbReference>
<evidence type="ECO:0000256" key="14">
    <source>
        <dbReference type="ARBA" id="ARBA00022842"/>
    </source>
</evidence>
<dbReference type="GO" id="GO:0046872">
    <property type="term" value="F:metal ion binding"/>
    <property type="evidence" value="ECO:0007669"/>
    <property type="project" value="UniProtKB-KW"/>
</dbReference>
<comment type="catalytic activity">
    <reaction evidence="1">
        <text>beta-D-fructose 1,6-bisphosphate + H2O = beta-D-fructose 6-phosphate + phosphate</text>
        <dbReference type="Rhea" id="RHEA:11064"/>
        <dbReference type="ChEBI" id="CHEBI:15377"/>
        <dbReference type="ChEBI" id="CHEBI:32966"/>
        <dbReference type="ChEBI" id="CHEBI:43474"/>
        <dbReference type="ChEBI" id="CHEBI:57634"/>
        <dbReference type="EC" id="3.1.3.11"/>
    </reaction>
</comment>
<organism evidence="27 28">
    <name type="scientific">Mytilus coruscus</name>
    <name type="common">Sea mussel</name>
    <dbReference type="NCBI Taxonomy" id="42192"/>
    <lineage>
        <taxon>Eukaryota</taxon>
        <taxon>Metazoa</taxon>
        <taxon>Spiralia</taxon>
        <taxon>Lophotrochozoa</taxon>
        <taxon>Mollusca</taxon>
        <taxon>Bivalvia</taxon>
        <taxon>Autobranchia</taxon>
        <taxon>Pteriomorphia</taxon>
        <taxon>Mytilida</taxon>
        <taxon>Mytiloidea</taxon>
        <taxon>Mytilidae</taxon>
        <taxon>Mytilinae</taxon>
        <taxon>Mytilus</taxon>
    </lineage>
</organism>
<comment type="pathway">
    <text evidence="6">Carbohydrate biosynthesis; gluconeogenesis.</text>
</comment>
<dbReference type="InterPro" id="IPR000146">
    <property type="entry name" value="FBPase_class-1"/>
</dbReference>
<evidence type="ECO:0000256" key="15">
    <source>
        <dbReference type="ARBA" id="ARBA00022949"/>
    </source>
</evidence>
<evidence type="ECO:0000256" key="20">
    <source>
        <dbReference type="ARBA" id="ARBA00038670"/>
    </source>
</evidence>
<keyword evidence="13" id="KW-0106">Calcium</keyword>
<dbReference type="GO" id="GO:0006094">
    <property type="term" value="P:gluconeogenesis"/>
    <property type="evidence" value="ECO:0007669"/>
    <property type="project" value="UniProtKB-UniPathway"/>
</dbReference>
<dbReference type="GO" id="GO:0006002">
    <property type="term" value="P:fructose 6-phosphate metabolic process"/>
    <property type="evidence" value="ECO:0007669"/>
    <property type="project" value="TreeGrafter"/>
</dbReference>
<evidence type="ECO:0000256" key="6">
    <source>
        <dbReference type="ARBA" id="ARBA00004742"/>
    </source>
</evidence>
<dbReference type="Pfam" id="PF18913">
    <property type="entry name" value="FBPase_C"/>
    <property type="match status" value="1"/>
</dbReference>
<dbReference type="PANTHER" id="PTHR11556">
    <property type="entry name" value="FRUCTOSE-1,6-BISPHOSPHATASE-RELATED"/>
    <property type="match status" value="1"/>
</dbReference>
<dbReference type="EC" id="3.1.3.11" evidence="8"/>
<evidence type="ECO:0000256" key="3">
    <source>
        <dbReference type="ARBA" id="ARBA00004123"/>
    </source>
</evidence>
<evidence type="ECO:0000256" key="7">
    <source>
        <dbReference type="ARBA" id="ARBA00010941"/>
    </source>
</evidence>
<keyword evidence="16" id="KW-0539">Nucleus</keyword>
<evidence type="ECO:0000313" key="27">
    <source>
        <dbReference type="EMBL" id="CAC5420333.1"/>
    </source>
</evidence>
<dbReference type="GO" id="GO:0005634">
    <property type="term" value="C:nucleus"/>
    <property type="evidence" value="ECO:0007669"/>
    <property type="project" value="UniProtKB-SubCell"/>
</dbReference>
<evidence type="ECO:0000256" key="11">
    <source>
        <dbReference type="ARBA" id="ARBA00022723"/>
    </source>
</evidence>
<evidence type="ECO:0000313" key="28">
    <source>
        <dbReference type="Proteomes" id="UP000507470"/>
    </source>
</evidence>
<dbReference type="OrthoDB" id="10256725at2759"/>
<evidence type="ECO:0000256" key="4">
    <source>
        <dbReference type="ARBA" id="ARBA00004216"/>
    </source>
</evidence>
<dbReference type="InterPro" id="IPR033391">
    <property type="entry name" value="FBPase_N"/>
</dbReference>
<dbReference type="InterPro" id="IPR044015">
    <property type="entry name" value="FBPase_C_dom"/>
</dbReference>
<dbReference type="GO" id="GO:0005829">
    <property type="term" value="C:cytosol"/>
    <property type="evidence" value="ECO:0007669"/>
    <property type="project" value="TreeGrafter"/>
</dbReference>
<dbReference type="CDD" id="cd00354">
    <property type="entry name" value="FBPase"/>
    <property type="match status" value="1"/>
</dbReference>
<dbReference type="GO" id="GO:0030018">
    <property type="term" value="C:Z disc"/>
    <property type="evidence" value="ECO:0007669"/>
    <property type="project" value="UniProtKB-SubCell"/>
</dbReference>
<keyword evidence="14" id="KW-0460">Magnesium</keyword>
<dbReference type="PANTHER" id="PTHR11556:SF1">
    <property type="entry name" value="FRUCTOSE-BISPHOSPHATASE"/>
    <property type="match status" value="1"/>
</dbReference>
<evidence type="ECO:0000256" key="13">
    <source>
        <dbReference type="ARBA" id="ARBA00022837"/>
    </source>
</evidence>
<dbReference type="FunFam" id="3.30.540.10:FF:000005">
    <property type="entry name" value="Fructose-1,6-bisphosphatase isozyme 2"/>
    <property type="match status" value="1"/>
</dbReference>
<sequence length="343" mass="37274">MSSSSGQAIDVEPLTLTRFILAEQKKHPHATGDFTALMNFIQTAVKAVSSAVRKAGIHRLFGISGVANTSGDEQKKLDVLANDLFINMLKSSYLTCLLVSEENDTTIVVEPEKQGKYIVCFDPLDGSSNIDCLVSIGSIFGVYRKADDEPVTTADALRPGTELVAAGYALYGSATMIVLSIGNGVNGNGVNGFMLDPAIGEFILTEPDIKVKPRGKIYSINEGYSQYWDQATAKYVESKKYPKSGKPYGARYIGSMVADVHRTLVYGGIFMYPATTEAPKGKLRLLYEANPMAYLVEQAGGTATTGKERILELQPTSLHERCPVFMGSKDDVQDVLDMYKKFG</sequence>
<dbReference type="NCBIfam" id="NF006778">
    <property type="entry name" value="PRK09293.1-1"/>
    <property type="match status" value="1"/>
</dbReference>
<evidence type="ECO:0000256" key="1">
    <source>
        <dbReference type="ARBA" id="ARBA00001273"/>
    </source>
</evidence>
<dbReference type="GO" id="GO:0030388">
    <property type="term" value="P:fructose 1,6-bisphosphate metabolic process"/>
    <property type="evidence" value="ECO:0007669"/>
    <property type="project" value="TreeGrafter"/>
</dbReference>